<protein>
    <submittedName>
        <fullName evidence="2">Uncharacterized protein</fullName>
    </submittedName>
</protein>
<feature type="compositionally biased region" description="Basic and acidic residues" evidence="1">
    <location>
        <begin position="442"/>
        <end position="453"/>
    </location>
</feature>
<sequence length="714" mass="81322">MQRRNEMKQVSDMTRPRIDFTSDERSIRRLRRHSTQNKYMETFLKPRVEEEPADDTFAIFLKKCYVDVSEDESSGFQVLSNNNTSDSDPQLEKFFRCLKKSRNSYVLDTLKADGTSLLLRYENDDLSPHQFKHNTSQNGMVAREAKAGMPHHLSVTAKRTIVGSAGLSSFRGGKSSGKIDGPEVLWTSPELFEEGYYFYLMKMLQGNSGELGFSQDSENHNEAEVAANVTQVASRNHALASNYHSVQVFDKRHEKRPRLSQNLDHVVNKTMTAEVTDEATGKHTSGMYNYLRQKLDKKQEKRSSQYLDLENCVQMTKTEKVTQEATGLHTSNYGKGKAHRFHQDVETVGRKSVVPKVVQQATDTDVHLSEAPDYIQGKRRRVSWDSEKATKRTATNKVTQEATGLHVSNAKKCESYRLTKDFEPGGRSVPPKVGQEATSTDVHFKETLDDEQRKRSRRSGYSEKATKSTAVGTATREATGIHRLHANPSSRMKAHPNNHHQLGNGFSGTESELGGLVDDSYQDFLNGLSGCEGRQIFHSCDGQVVTYEKCSSDSDSNSDSVIIIGDSEKDLKNSKYSSFVPRNIDWEDWDHDERRIGSDSTFRKELKSLLSKPYNKKEHDSLMEEVRQRKPLQRYRDLRGGRVATYELEILGQSYLDRHETFAKAIQEFSGDCCKVLNILRGFVFWLQNIPREGSFKPWEDKECLKVEPRRSEP</sequence>
<reference evidence="2" key="1">
    <citation type="submission" date="2021-01" db="UniProtKB">
        <authorList>
            <consortium name="EnsemblPlants"/>
        </authorList>
    </citation>
    <scope>IDENTIFICATION</scope>
</reference>
<dbReference type="Proteomes" id="UP000594263">
    <property type="component" value="Unplaced"/>
</dbReference>
<proteinExistence type="predicted"/>
<dbReference type="PANTHER" id="PTHR34194">
    <property type="entry name" value="F14J8.16 PROTEIN"/>
    <property type="match status" value="1"/>
</dbReference>
<evidence type="ECO:0000313" key="2">
    <source>
        <dbReference type="EnsemblPlants" id="Kaladp0048s0776.1.v1.1"/>
    </source>
</evidence>
<evidence type="ECO:0000313" key="3">
    <source>
        <dbReference type="Proteomes" id="UP000594263"/>
    </source>
</evidence>
<feature type="region of interest" description="Disordered" evidence="1">
    <location>
        <begin position="1"/>
        <end position="22"/>
    </location>
</feature>
<dbReference type="EnsemblPlants" id="Kaladp0048s0776.1.v1.1">
    <property type="protein sequence ID" value="Kaladp0048s0776.1.v1.1"/>
    <property type="gene ID" value="Kaladp0048s0776.v1.1"/>
</dbReference>
<feature type="region of interest" description="Disordered" evidence="1">
    <location>
        <begin position="421"/>
        <end position="473"/>
    </location>
</feature>
<dbReference type="Gramene" id="Kaladp0048s0776.1.v1.1">
    <property type="protein sequence ID" value="Kaladp0048s0776.1.v1.1"/>
    <property type="gene ID" value="Kaladp0048s0776.v1.1"/>
</dbReference>
<organism evidence="2 3">
    <name type="scientific">Kalanchoe fedtschenkoi</name>
    <name type="common">Lavender scallops</name>
    <name type="synonym">South American air plant</name>
    <dbReference type="NCBI Taxonomy" id="63787"/>
    <lineage>
        <taxon>Eukaryota</taxon>
        <taxon>Viridiplantae</taxon>
        <taxon>Streptophyta</taxon>
        <taxon>Embryophyta</taxon>
        <taxon>Tracheophyta</taxon>
        <taxon>Spermatophyta</taxon>
        <taxon>Magnoliopsida</taxon>
        <taxon>eudicotyledons</taxon>
        <taxon>Gunneridae</taxon>
        <taxon>Pentapetalae</taxon>
        <taxon>Saxifragales</taxon>
        <taxon>Crassulaceae</taxon>
        <taxon>Kalanchoe</taxon>
    </lineage>
</organism>
<dbReference type="AlphaFoldDB" id="A0A7N0TZZ6"/>
<evidence type="ECO:0000256" key="1">
    <source>
        <dbReference type="SAM" id="MobiDB-lite"/>
    </source>
</evidence>
<accession>A0A7N0TZZ6</accession>
<name>A0A7N0TZZ6_KALFE</name>
<dbReference type="PANTHER" id="PTHR34194:SF2">
    <property type="entry name" value="F14J8.16 PROTEIN"/>
    <property type="match status" value="1"/>
</dbReference>
<keyword evidence="3" id="KW-1185">Reference proteome</keyword>